<feature type="compositionally biased region" description="Basic and acidic residues" evidence="1">
    <location>
        <begin position="229"/>
        <end position="262"/>
    </location>
</feature>
<evidence type="ECO:0000313" key="3">
    <source>
        <dbReference type="Proteomes" id="UP000827092"/>
    </source>
</evidence>
<feature type="compositionally biased region" description="Polar residues" evidence="1">
    <location>
        <begin position="361"/>
        <end position="410"/>
    </location>
</feature>
<feature type="compositionally biased region" description="Acidic residues" evidence="1">
    <location>
        <begin position="295"/>
        <end position="310"/>
    </location>
</feature>
<evidence type="ECO:0000313" key="2">
    <source>
        <dbReference type="EMBL" id="KAG8188806.1"/>
    </source>
</evidence>
<accession>A0AAV6UZX1</accession>
<dbReference type="PANTHER" id="PTHR10773:SF19">
    <property type="match status" value="1"/>
</dbReference>
<sequence>MEISLGEMLSAALGGCPEDGFAPPTPSPFNPYQLCQANFRQPNRNYNPPGSCAFNVGLQSHNSAPARVAIPEKQPTTGVVTAAAAEIAGHAQAKTKGYKDIFCLDSRRTKNSRNNTTTPPVKKRVRNKIPNPDEWQVNIRKKACAEGKEYISRRGKKVGPKVVINLKNCLANCQYRCAKHVSEEKRKEINRAYYSLKNQTQKRDFLIHTTVRCLTKRPKNFNPRPKGRPPKDEKKAQERRERMAARKERREKREKAKKEKEKLKKQKAKAKKEKLKRGRKRTRASKAKRRRRDSTEEEEEEEEELDFDELDKDKEEEAAKKDKDKNEKDKNDKNKKDKNEKDKNDKDNESATESATDASAKTNLPTDSSKSDPTNDSNQANTPNDLSKTSMPNDLSKTNMPTDSNSNPLTELNKNNPLNVSNMNNSLNGTGQNKAPNELIQNNPYDLHKNHPFSDMPQTNPFDLHRNPFDLHRNPFDLHRNHPFSDLNRNIPFNDPNRNIPFNDPNKNIPFNDPNRNNSNNIEANTNNEADKNNTNNDLNTNTNNESNTNTTNNEADKNNTSNEANTSEASKTTEAPPPVERKSRRKYTFKYYFYVNEQRVQVCKAFYLGTLNISQSPIYSAHETKNPITNTANEDMRGKNPSCRRKPEGNKDYAREHIRSFPTVKSHCCVASKKMKYLDGHLSVAKMYDLYLQKCIETRMDPVKKSMYHHIFSTEFNLSFLKPPSSKSHKCHS</sequence>
<feature type="compositionally biased region" description="Polar residues" evidence="1">
    <location>
        <begin position="559"/>
        <end position="574"/>
    </location>
</feature>
<dbReference type="EMBL" id="JAFNEN010000230">
    <property type="protein sequence ID" value="KAG8188806.1"/>
    <property type="molecule type" value="Genomic_DNA"/>
</dbReference>
<name>A0AAV6UZX1_9ARAC</name>
<dbReference type="PANTHER" id="PTHR10773">
    <property type="entry name" value="DNA-DIRECTED RNA POLYMERASES I, II, AND III SUBUNIT RPABC2"/>
    <property type="match status" value="1"/>
</dbReference>
<feature type="compositionally biased region" description="Low complexity" evidence="1">
    <location>
        <begin position="412"/>
        <end position="428"/>
    </location>
</feature>
<gene>
    <name evidence="2" type="ORF">JTE90_009195</name>
</gene>
<keyword evidence="3" id="KW-1185">Reference proteome</keyword>
<organism evidence="2 3">
    <name type="scientific">Oedothorax gibbosus</name>
    <dbReference type="NCBI Taxonomy" id="931172"/>
    <lineage>
        <taxon>Eukaryota</taxon>
        <taxon>Metazoa</taxon>
        <taxon>Ecdysozoa</taxon>
        <taxon>Arthropoda</taxon>
        <taxon>Chelicerata</taxon>
        <taxon>Arachnida</taxon>
        <taxon>Araneae</taxon>
        <taxon>Araneomorphae</taxon>
        <taxon>Entelegynae</taxon>
        <taxon>Araneoidea</taxon>
        <taxon>Linyphiidae</taxon>
        <taxon>Erigoninae</taxon>
        <taxon>Oedothorax</taxon>
    </lineage>
</organism>
<comment type="caution">
    <text evidence="2">The sequence shown here is derived from an EMBL/GenBank/DDBJ whole genome shotgun (WGS) entry which is preliminary data.</text>
</comment>
<proteinExistence type="predicted"/>
<feature type="compositionally biased region" description="Low complexity" evidence="1">
    <location>
        <begin position="506"/>
        <end position="554"/>
    </location>
</feature>
<dbReference type="Proteomes" id="UP000827092">
    <property type="component" value="Unassembled WGS sequence"/>
</dbReference>
<dbReference type="AlphaFoldDB" id="A0AAV6UZX1"/>
<feature type="compositionally biased region" description="Basic and acidic residues" evidence="1">
    <location>
        <begin position="311"/>
        <end position="349"/>
    </location>
</feature>
<evidence type="ECO:0000256" key="1">
    <source>
        <dbReference type="SAM" id="MobiDB-lite"/>
    </source>
</evidence>
<feature type="region of interest" description="Disordered" evidence="1">
    <location>
        <begin position="215"/>
        <end position="436"/>
    </location>
</feature>
<reference evidence="2 3" key="1">
    <citation type="journal article" date="2022" name="Nat. Ecol. Evol.">
        <title>A masculinizing supergene underlies an exaggerated male reproductive morph in a spider.</title>
        <authorList>
            <person name="Hendrickx F."/>
            <person name="De Corte Z."/>
            <person name="Sonet G."/>
            <person name="Van Belleghem S.M."/>
            <person name="Kostlbacher S."/>
            <person name="Vangestel C."/>
        </authorList>
    </citation>
    <scope>NUCLEOTIDE SEQUENCE [LARGE SCALE GENOMIC DNA]</scope>
    <source>
        <strain evidence="2">W744_W776</strain>
    </source>
</reference>
<protein>
    <submittedName>
        <fullName evidence="2">Uncharacterized protein</fullName>
    </submittedName>
</protein>
<feature type="region of interest" description="Disordered" evidence="1">
    <location>
        <begin position="489"/>
        <end position="582"/>
    </location>
</feature>
<feature type="compositionally biased region" description="Basic residues" evidence="1">
    <location>
        <begin position="263"/>
        <end position="292"/>
    </location>
</feature>
<feature type="region of interest" description="Disordered" evidence="1">
    <location>
        <begin position="630"/>
        <end position="650"/>
    </location>
</feature>
<feature type="compositionally biased region" description="Low complexity" evidence="1">
    <location>
        <begin position="351"/>
        <end position="360"/>
    </location>
</feature>